<dbReference type="AlphaFoldDB" id="A0A3P7Z808"/>
<name>A0A3P7Z808_HAEPC</name>
<evidence type="ECO:0000313" key="2">
    <source>
        <dbReference type="Proteomes" id="UP000268014"/>
    </source>
</evidence>
<proteinExistence type="predicted"/>
<sequence length="62" mass="7203">MGLRERLGSGLLHVQYHDHNLNRPATMHVLLGCPTEFLKFEVTGLDRQFIRSQRCLLQKDRG</sequence>
<keyword evidence="2" id="KW-1185">Reference proteome</keyword>
<evidence type="ECO:0000313" key="1">
    <source>
        <dbReference type="EMBL" id="VDO46682.1"/>
    </source>
</evidence>
<accession>A0A3P7Z808</accession>
<organism evidence="1 2">
    <name type="scientific">Haemonchus placei</name>
    <name type="common">Barber's pole worm</name>
    <dbReference type="NCBI Taxonomy" id="6290"/>
    <lineage>
        <taxon>Eukaryota</taxon>
        <taxon>Metazoa</taxon>
        <taxon>Ecdysozoa</taxon>
        <taxon>Nematoda</taxon>
        <taxon>Chromadorea</taxon>
        <taxon>Rhabditida</taxon>
        <taxon>Rhabditina</taxon>
        <taxon>Rhabditomorpha</taxon>
        <taxon>Strongyloidea</taxon>
        <taxon>Trichostrongylidae</taxon>
        <taxon>Haemonchus</taxon>
    </lineage>
</organism>
<gene>
    <name evidence="1" type="ORF">HPLM_LOCUS12772</name>
</gene>
<dbReference type="Proteomes" id="UP000268014">
    <property type="component" value="Unassembled WGS sequence"/>
</dbReference>
<dbReference type="EMBL" id="UZAF01017971">
    <property type="protein sequence ID" value="VDO46682.1"/>
    <property type="molecule type" value="Genomic_DNA"/>
</dbReference>
<protein>
    <submittedName>
        <fullName evidence="1">Uncharacterized protein</fullName>
    </submittedName>
</protein>
<reference evidence="1 2" key="1">
    <citation type="submission" date="2018-11" db="EMBL/GenBank/DDBJ databases">
        <authorList>
            <consortium name="Pathogen Informatics"/>
        </authorList>
    </citation>
    <scope>NUCLEOTIDE SEQUENCE [LARGE SCALE GENOMIC DNA]</scope>
    <source>
        <strain evidence="1 2">MHpl1</strain>
    </source>
</reference>